<reference evidence="3 4" key="1">
    <citation type="submission" date="2024-04" db="EMBL/GenBank/DDBJ databases">
        <title>Novel species of the genus Ideonella isolated from streams.</title>
        <authorList>
            <person name="Lu H."/>
        </authorList>
    </citation>
    <scope>NUCLEOTIDE SEQUENCE [LARGE SCALE GENOMIC DNA]</scope>
    <source>
        <strain evidence="3 4">DXS29W</strain>
    </source>
</reference>
<dbReference type="Pfam" id="PF03572">
    <property type="entry name" value="Peptidase_S41"/>
    <property type="match status" value="1"/>
</dbReference>
<feature type="domain" description="Tail specific protease" evidence="2">
    <location>
        <begin position="173"/>
        <end position="464"/>
    </location>
</feature>
<sequence>MAAACRFLALTTLVFATANTQAQPYDASAWQRDYAQLKQTLERDYANLAWFASPEGGVNLPRLDRLTRQSLRAARNDGEARQAIESFVRAFKDGHLSVLPDLAPSHQAATAVTAKPFEADDAAGACATLGFLPTARMAFSLPLESLPGFHLMGDGLATVYRTGLATRTDGPTIGVIRIQNFTNRAFPASCTQGYAALKAQGAPITEKALRNAADDRWSSALAEQLSALKAAGMTALLVDVGNNNGGDDSGDRFARLLTDLPVRSARLRMVASPAAVAYADQQLQSLDAGLKSNPTIEAANALTHARDFFVTAKSRASMPCDMAWVWSRQQPWGGTGCTRLVDVGYAGGYEPSLPRGAFGDQNIAYRLSLPSSADDLWAMWTGPLYVMTDRRTFSSAEMFAAVVQDNHLGKTVGTLTGGAGCGFMNGEQVQVLTHSRMRVRMPDCMRWRADGRNETAGIAPDLPVAPTEGEDSRQLAQRLLDAVAADQRPAAATN</sequence>
<dbReference type="InterPro" id="IPR029045">
    <property type="entry name" value="ClpP/crotonase-like_dom_sf"/>
</dbReference>
<dbReference type="Proteomes" id="UP001371218">
    <property type="component" value="Unassembled WGS sequence"/>
</dbReference>
<accession>A0ABU9BUX7</accession>
<evidence type="ECO:0000313" key="3">
    <source>
        <dbReference type="EMBL" id="MEK8033666.1"/>
    </source>
</evidence>
<dbReference type="InterPro" id="IPR005151">
    <property type="entry name" value="Tail-specific_protease"/>
</dbReference>
<organism evidence="3 4">
    <name type="scientific">Ideonella lacteola</name>
    <dbReference type="NCBI Taxonomy" id="2984193"/>
    <lineage>
        <taxon>Bacteria</taxon>
        <taxon>Pseudomonadati</taxon>
        <taxon>Pseudomonadota</taxon>
        <taxon>Betaproteobacteria</taxon>
        <taxon>Burkholderiales</taxon>
        <taxon>Sphaerotilaceae</taxon>
        <taxon>Ideonella</taxon>
    </lineage>
</organism>
<protein>
    <submittedName>
        <fullName evidence="3">S41 family peptidase</fullName>
    </submittedName>
</protein>
<dbReference type="EMBL" id="JBBUTG010000019">
    <property type="protein sequence ID" value="MEK8033666.1"/>
    <property type="molecule type" value="Genomic_DNA"/>
</dbReference>
<proteinExistence type="predicted"/>
<dbReference type="Gene3D" id="3.90.226.10">
    <property type="entry name" value="2-enoyl-CoA Hydratase, Chain A, domain 1"/>
    <property type="match status" value="1"/>
</dbReference>
<keyword evidence="1" id="KW-0732">Signal</keyword>
<gene>
    <name evidence="3" type="ORF">AACH06_22820</name>
</gene>
<name>A0ABU9BUX7_9BURK</name>
<feature type="signal peptide" evidence="1">
    <location>
        <begin position="1"/>
        <end position="22"/>
    </location>
</feature>
<feature type="chain" id="PRO_5047496481" evidence="1">
    <location>
        <begin position="23"/>
        <end position="494"/>
    </location>
</feature>
<evidence type="ECO:0000256" key="1">
    <source>
        <dbReference type="SAM" id="SignalP"/>
    </source>
</evidence>
<dbReference type="SUPFAM" id="SSF52096">
    <property type="entry name" value="ClpP/crotonase"/>
    <property type="match status" value="1"/>
</dbReference>
<dbReference type="PANTHER" id="PTHR32060:SF22">
    <property type="entry name" value="CARBOXYL-TERMINAL-PROCESSING PEPTIDASE 3, CHLOROPLASTIC"/>
    <property type="match status" value="1"/>
</dbReference>
<keyword evidence="4" id="KW-1185">Reference proteome</keyword>
<dbReference type="PANTHER" id="PTHR32060">
    <property type="entry name" value="TAIL-SPECIFIC PROTEASE"/>
    <property type="match status" value="1"/>
</dbReference>
<dbReference type="RefSeq" id="WP_341428090.1">
    <property type="nucleotide sequence ID" value="NZ_JBBUTG010000019.1"/>
</dbReference>
<evidence type="ECO:0000259" key="2">
    <source>
        <dbReference type="Pfam" id="PF03572"/>
    </source>
</evidence>
<evidence type="ECO:0000313" key="4">
    <source>
        <dbReference type="Proteomes" id="UP001371218"/>
    </source>
</evidence>
<comment type="caution">
    <text evidence="3">The sequence shown here is derived from an EMBL/GenBank/DDBJ whole genome shotgun (WGS) entry which is preliminary data.</text>
</comment>